<dbReference type="PANTHER" id="PTHR12526:SF638">
    <property type="entry name" value="SPORE COAT PROTEIN SA"/>
    <property type="match status" value="1"/>
</dbReference>
<evidence type="ECO:0000256" key="1">
    <source>
        <dbReference type="ARBA" id="ARBA00009481"/>
    </source>
</evidence>
<dbReference type="Pfam" id="PF13439">
    <property type="entry name" value="Glyco_transf_4"/>
    <property type="match status" value="1"/>
</dbReference>
<dbReference type="Gene3D" id="3.40.50.2000">
    <property type="entry name" value="Glycogen Phosphorylase B"/>
    <property type="match status" value="2"/>
</dbReference>
<dbReference type="GO" id="GO:0016757">
    <property type="term" value="F:glycosyltransferase activity"/>
    <property type="evidence" value="ECO:0007669"/>
    <property type="project" value="InterPro"/>
</dbReference>
<evidence type="ECO:0000313" key="5">
    <source>
        <dbReference type="Proteomes" id="UP000306477"/>
    </source>
</evidence>
<evidence type="ECO:0000259" key="2">
    <source>
        <dbReference type="Pfam" id="PF00534"/>
    </source>
</evidence>
<comment type="caution">
    <text evidence="4">The sequence shown here is derived from an EMBL/GenBank/DDBJ whole genome shotgun (WGS) entry which is preliminary data.</text>
</comment>
<keyword evidence="4" id="KW-0808">Transferase</keyword>
<dbReference type="OrthoDB" id="9806653at2"/>
<dbReference type="Proteomes" id="UP000306477">
    <property type="component" value="Unassembled WGS sequence"/>
</dbReference>
<comment type="similarity">
    <text evidence="1">Belongs to the glycosyltransferase group 1 family. Glycosyltransferase 4 subfamily.</text>
</comment>
<feature type="domain" description="Glycosyltransferase subfamily 4-like N-terminal" evidence="3">
    <location>
        <begin position="13"/>
        <end position="161"/>
    </location>
</feature>
<proteinExistence type="inferred from homology"/>
<reference evidence="4 5" key="1">
    <citation type="journal article" date="2019" name="Indoor Air">
        <title>Impacts of indoor surface finishes on bacterial viability.</title>
        <authorList>
            <person name="Hu J."/>
            <person name="Maamar S.B."/>
            <person name="Glawe A.J."/>
            <person name="Gottel N."/>
            <person name="Gilbert J.A."/>
            <person name="Hartmann E.M."/>
        </authorList>
    </citation>
    <scope>NUCLEOTIDE SEQUENCE [LARGE SCALE GENOMIC DNA]</scope>
    <source>
        <strain evidence="4 5">AF060A6</strain>
    </source>
</reference>
<dbReference type="InterPro" id="IPR001296">
    <property type="entry name" value="Glyco_trans_1"/>
</dbReference>
<gene>
    <name evidence="4" type="ORF">E1I69_11415</name>
</gene>
<dbReference type="AlphaFoldDB" id="A0A4S3PSB6"/>
<dbReference type="InterPro" id="IPR028098">
    <property type="entry name" value="Glyco_trans_4-like_N"/>
</dbReference>
<dbReference type="RefSeq" id="WP_136379745.1">
    <property type="nucleotide sequence ID" value="NZ_SLUB01000018.1"/>
</dbReference>
<sequence length="364" mass="41619">MEKILYMLNYPGIGGTEKYVLDLIRAIGAKNCVFIYSDDGPGLDMFKQTGIKMYQVKMRGPFDIKAARKIKQIIKNENIQVVHCQFLRENYIALLSKLVGSRTRVIWTYHVDVPMNPLIRFINRIFTAFNRQVIAVSQFMVEQLEQKGVSPKKIRLIYNGVLPPVHSNLSILNGKTVRVSVVGRLREEKGHKFLLKSLAEMNRLYPSVKWECNIFGEGPLEQELQKLSEQLEISDKVIFKGFATNKDDIYLNSDIIVVPSSNEALSYVAIEALAYSRVVVATNVGGLPEVIIDGETGILVDYGNTEQMASKLAEVITNKDLYYRLSVQGYSYFHEHFTIEKMIHDTTKLYNLRFQTNVYNKENI</sequence>
<organism evidence="4 5">
    <name type="scientific">Bacillus timonensis</name>
    <dbReference type="NCBI Taxonomy" id="1033734"/>
    <lineage>
        <taxon>Bacteria</taxon>
        <taxon>Bacillati</taxon>
        <taxon>Bacillota</taxon>
        <taxon>Bacilli</taxon>
        <taxon>Bacillales</taxon>
        <taxon>Bacillaceae</taxon>
        <taxon>Bacillus</taxon>
    </lineage>
</organism>
<protein>
    <submittedName>
        <fullName evidence="4">Glycosyltransferase family 1 protein</fullName>
    </submittedName>
</protein>
<keyword evidence="5" id="KW-1185">Reference proteome</keyword>
<dbReference type="PANTHER" id="PTHR12526">
    <property type="entry name" value="GLYCOSYLTRANSFERASE"/>
    <property type="match status" value="1"/>
</dbReference>
<dbReference type="Pfam" id="PF00534">
    <property type="entry name" value="Glycos_transf_1"/>
    <property type="match status" value="1"/>
</dbReference>
<evidence type="ECO:0000313" key="4">
    <source>
        <dbReference type="EMBL" id="THE12304.1"/>
    </source>
</evidence>
<dbReference type="CDD" id="cd03801">
    <property type="entry name" value="GT4_PimA-like"/>
    <property type="match status" value="1"/>
</dbReference>
<feature type="domain" description="Glycosyl transferase family 1" evidence="2">
    <location>
        <begin position="174"/>
        <end position="329"/>
    </location>
</feature>
<accession>A0A4S3PSB6</accession>
<dbReference type="SUPFAM" id="SSF53756">
    <property type="entry name" value="UDP-Glycosyltransferase/glycogen phosphorylase"/>
    <property type="match status" value="1"/>
</dbReference>
<dbReference type="EMBL" id="SLUB01000018">
    <property type="protein sequence ID" value="THE12304.1"/>
    <property type="molecule type" value="Genomic_DNA"/>
</dbReference>
<name>A0A4S3PSB6_9BACI</name>
<evidence type="ECO:0000259" key="3">
    <source>
        <dbReference type="Pfam" id="PF13439"/>
    </source>
</evidence>